<feature type="transmembrane region" description="Helical" evidence="13">
    <location>
        <begin position="186"/>
        <end position="214"/>
    </location>
</feature>
<evidence type="ECO:0000256" key="11">
    <source>
        <dbReference type="ARBA" id="ARBA00023136"/>
    </source>
</evidence>
<comment type="similarity">
    <text evidence="3">Belongs to the multi antimicrobial extrusion (MATE) (TC 2.A.66.1) family.</text>
</comment>
<gene>
    <name evidence="14" type="ORF">CUS_5022</name>
</gene>
<feature type="transmembrane region" description="Helical" evidence="13">
    <location>
        <begin position="273"/>
        <end position="297"/>
    </location>
</feature>
<sequence>MGSFDNNRAREVIALSVPAILSQLSTVVMQYIDTAMVGSLGANATASVGLINSTIYLTNGFCTAAATGGSVLTAYAVGAGELRKAKLNYRQSLICITVFAVLLGIFCAEISGRLPVWLAGDEAIIKDSSAYFFVYSLSLPFVALNTMASSALQCSGNTKIAGAVNLIMCVLDVLFNRLFIFEPFGLGVAGAAIGTALSQFTAAVILLIYSCLFFDKLRLKDIHGRLIDMSVFKKALKISLPVAFEEFVMCGTFIITTRILAPYGALQTAVYSLVVTAESICYMPGFGMGIAATSLVGRSLGSGSRELTKTYSALTIRIGTAIMSIMAVVMFIAAPAIAGMLTADREAARLTVTCLRIQMLCEPLFAVQLVTSGIFRGAGDTLVSGIINAVSMWGVRLLLIVLLVKRYMTVGVWIAVSAELCVRGTVFFIYYKSYRWLNKYKL</sequence>
<evidence type="ECO:0000256" key="9">
    <source>
        <dbReference type="ARBA" id="ARBA00022989"/>
    </source>
</evidence>
<reference evidence="14 15" key="1">
    <citation type="submission" date="2011-02" db="EMBL/GenBank/DDBJ databases">
        <authorList>
            <person name="Nelson K.E."/>
            <person name="Sutton G."/>
            <person name="Torralba M."/>
            <person name="Durkin S."/>
            <person name="Harkins D."/>
            <person name="Montgomery R."/>
            <person name="Ziemer C."/>
            <person name="Klaassens E."/>
            <person name="Ocuiv P."/>
            <person name="Morrison M."/>
        </authorList>
    </citation>
    <scope>NUCLEOTIDE SEQUENCE [LARGE SCALE GENOMIC DNA]</scope>
    <source>
        <strain evidence="14 15">8</strain>
    </source>
</reference>
<feature type="transmembrane region" description="Helical" evidence="13">
    <location>
        <begin position="382"/>
        <end position="404"/>
    </location>
</feature>
<dbReference type="PIRSF" id="PIRSF006603">
    <property type="entry name" value="DinF"/>
    <property type="match status" value="1"/>
</dbReference>
<dbReference type="EMBL" id="ADKM02000092">
    <property type="protein sequence ID" value="EGC02530.1"/>
    <property type="molecule type" value="Genomic_DNA"/>
</dbReference>
<dbReference type="AlphaFoldDB" id="E9SDW5"/>
<evidence type="ECO:0000313" key="15">
    <source>
        <dbReference type="Proteomes" id="UP000004259"/>
    </source>
</evidence>
<keyword evidence="5" id="KW-0813">Transport</keyword>
<feature type="transmembrane region" description="Helical" evidence="13">
    <location>
        <begin position="318"/>
        <end position="343"/>
    </location>
</feature>
<dbReference type="InterPro" id="IPR002528">
    <property type="entry name" value="MATE_fam"/>
</dbReference>
<feature type="transmembrane region" description="Helical" evidence="13">
    <location>
        <begin position="160"/>
        <end position="180"/>
    </location>
</feature>
<evidence type="ECO:0000256" key="2">
    <source>
        <dbReference type="ARBA" id="ARBA00004651"/>
    </source>
</evidence>
<dbReference type="GO" id="GO:0042910">
    <property type="term" value="F:xenobiotic transmembrane transporter activity"/>
    <property type="evidence" value="ECO:0007669"/>
    <property type="project" value="InterPro"/>
</dbReference>
<feature type="transmembrane region" description="Helical" evidence="13">
    <location>
        <begin position="410"/>
        <end position="431"/>
    </location>
</feature>
<evidence type="ECO:0000256" key="1">
    <source>
        <dbReference type="ARBA" id="ARBA00003408"/>
    </source>
</evidence>
<dbReference type="InterPro" id="IPR050222">
    <property type="entry name" value="MATE_MdtK"/>
</dbReference>
<dbReference type="InterPro" id="IPR048279">
    <property type="entry name" value="MdtK-like"/>
</dbReference>
<keyword evidence="6" id="KW-0050">Antiport</keyword>
<protein>
    <recommendedName>
        <fullName evidence="4">Probable multidrug resistance protein NorM</fullName>
    </recommendedName>
    <alternativeName>
        <fullName evidence="12">Multidrug-efflux transporter</fullName>
    </alternativeName>
</protein>
<evidence type="ECO:0000256" key="13">
    <source>
        <dbReference type="SAM" id="Phobius"/>
    </source>
</evidence>
<comment type="function">
    <text evidence="1">Multidrug efflux pump.</text>
</comment>
<dbReference type="GO" id="GO:0005886">
    <property type="term" value="C:plasma membrane"/>
    <property type="evidence" value="ECO:0007669"/>
    <property type="project" value="UniProtKB-SubCell"/>
</dbReference>
<dbReference type="PANTHER" id="PTHR43298">
    <property type="entry name" value="MULTIDRUG RESISTANCE PROTEIN NORM-RELATED"/>
    <property type="match status" value="1"/>
</dbReference>
<evidence type="ECO:0000256" key="5">
    <source>
        <dbReference type="ARBA" id="ARBA00022448"/>
    </source>
</evidence>
<accession>E9SDW5</accession>
<evidence type="ECO:0000256" key="8">
    <source>
        <dbReference type="ARBA" id="ARBA00022692"/>
    </source>
</evidence>
<keyword evidence="9 13" id="KW-1133">Transmembrane helix</keyword>
<dbReference type="GO" id="GO:0006811">
    <property type="term" value="P:monoatomic ion transport"/>
    <property type="evidence" value="ECO:0007669"/>
    <property type="project" value="UniProtKB-KW"/>
</dbReference>
<comment type="subcellular location">
    <subcellularLocation>
        <location evidence="2">Cell membrane</location>
        <topology evidence="2">Multi-pass membrane protein</topology>
    </subcellularLocation>
</comment>
<dbReference type="RefSeq" id="WP_002850792.1">
    <property type="nucleotide sequence ID" value="NZ_ADKM02000092.1"/>
</dbReference>
<keyword evidence="8 13" id="KW-0812">Transmembrane</keyword>
<dbReference type="STRING" id="246199.CUS_5022"/>
<keyword evidence="7" id="KW-1003">Cell membrane</keyword>
<dbReference type="CDD" id="cd13137">
    <property type="entry name" value="MATE_NorM_like"/>
    <property type="match status" value="1"/>
</dbReference>
<keyword evidence="10" id="KW-0406">Ion transport</keyword>
<feature type="transmembrane region" description="Helical" evidence="13">
    <location>
        <begin position="235"/>
        <end position="261"/>
    </location>
</feature>
<evidence type="ECO:0000256" key="12">
    <source>
        <dbReference type="ARBA" id="ARBA00031636"/>
    </source>
</evidence>
<dbReference type="OrthoDB" id="9780160at2"/>
<keyword evidence="11 13" id="KW-0472">Membrane</keyword>
<feature type="transmembrane region" description="Helical" evidence="13">
    <location>
        <begin position="55"/>
        <end position="80"/>
    </location>
</feature>
<proteinExistence type="inferred from homology"/>
<keyword evidence="15" id="KW-1185">Reference proteome</keyword>
<dbReference type="PANTHER" id="PTHR43298:SF2">
    <property type="entry name" value="FMN_FAD EXPORTER YEEO-RELATED"/>
    <property type="match status" value="1"/>
</dbReference>
<dbReference type="Pfam" id="PF01554">
    <property type="entry name" value="MatE"/>
    <property type="match status" value="2"/>
</dbReference>
<feature type="transmembrane region" description="Helical" evidence="13">
    <location>
        <begin position="131"/>
        <end position="148"/>
    </location>
</feature>
<dbReference type="Proteomes" id="UP000004259">
    <property type="component" value="Unassembled WGS sequence"/>
</dbReference>
<organism evidence="14 15">
    <name type="scientific">Ruminococcus albus 8</name>
    <dbReference type="NCBI Taxonomy" id="246199"/>
    <lineage>
        <taxon>Bacteria</taxon>
        <taxon>Bacillati</taxon>
        <taxon>Bacillota</taxon>
        <taxon>Clostridia</taxon>
        <taxon>Eubacteriales</taxon>
        <taxon>Oscillospiraceae</taxon>
        <taxon>Ruminococcus</taxon>
    </lineage>
</organism>
<evidence type="ECO:0000256" key="4">
    <source>
        <dbReference type="ARBA" id="ARBA00020268"/>
    </source>
</evidence>
<feature type="transmembrane region" description="Helical" evidence="13">
    <location>
        <begin position="92"/>
        <end position="111"/>
    </location>
</feature>
<evidence type="ECO:0000256" key="10">
    <source>
        <dbReference type="ARBA" id="ARBA00023065"/>
    </source>
</evidence>
<comment type="caution">
    <text evidence="14">The sequence shown here is derived from an EMBL/GenBank/DDBJ whole genome shotgun (WGS) entry which is preliminary data.</text>
</comment>
<evidence type="ECO:0000256" key="6">
    <source>
        <dbReference type="ARBA" id="ARBA00022449"/>
    </source>
</evidence>
<dbReference type="eggNOG" id="COG0534">
    <property type="taxonomic scope" value="Bacteria"/>
</dbReference>
<evidence type="ECO:0000313" key="14">
    <source>
        <dbReference type="EMBL" id="EGC02530.1"/>
    </source>
</evidence>
<evidence type="ECO:0000256" key="7">
    <source>
        <dbReference type="ARBA" id="ARBA00022475"/>
    </source>
</evidence>
<dbReference type="NCBIfam" id="TIGR00797">
    <property type="entry name" value="matE"/>
    <property type="match status" value="1"/>
</dbReference>
<feature type="transmembrane region" description="Helical" evidence="13">
    <location>
        <begin position="12"/>
        <end position="32"/>
    </location>
</feature>
<dbReference type="GO" id="GO:0015297">
    <property type="term" value="F:antiporter activity"/>
    <property type="evidence" value="ECO:0007669"/>
    <property type="project" value="UniProtKB-KW"/>
</dbReference>
<evidence type="ECO:0000256" key="3">
    <source>
        <dbReference type="ARBA" id="ARBA00010199"/>
    </source>
</evidence>
<name>E9SDW5_RUMAL</name>